<protein>
    <recommendedName>
        <fullName evidence="2">DUF1315 family protein</fullName>
    </recommendedName>
</protein>
<dbReference type="AlphaFoldDB" id="A0A2H9T586"/>
<dbReference type="EMBL" id="NSIT01000194">
    <property type="protein sequence ID" value="PJE78368.1"/>
    <property type="molecule type" value="Genomic_DNA"/>
</dbReference>
<organism evidence="1">
    <name type="scientific">invertebrate metagenome</name>
    <dbReference type="NCBI Taxonomy" id="1711999"/>
    <lineage>
        <taxon>unclassified sequences</taxon>
        <taxon>metagenomes</taxon>
        <taxon>organismal metagenomes</taxon>
    </lineage>
</organism>
<reference evidence="1" key="1">
    <citation type="journal article" date="2017" name="Appl. Environ. Microbiol.">
        <title>Molecular characterization of an Endozoicomonas-like organism causing infection in king scallop Pecten maximus L.</title>
        <authorList>
            <person name="Cano I."/>
            <person name="van Aerle R."/>
            <person name="Ross S."/>
            <person name="Verner-Jeffreys D.W."/>
            <person name="Paley R.K."/>
            <person name="Rimmer G."/>
            <person name="Ryder D."/>
            <person name="Hooper P."/>
            <person name="Stone D."/>
            <person name="Feist S.W."/>
        </authorList>
    </citation>
    <scope>NUCLEOTIDE SEQUENCE</scope>
</reference>
<dbReference type="Pfam" id="PF07023">
    <property type="entry name" value="DUF1315"/>
    <property type="match status" value="1"/>
</dbReference>
<name>A0A2H9T586_9ZZZZ</name>
<evidence type="ECO:0008006" key="2">
    <source>
        <dbReference type="Google" id="ProtNLM"/>
    </source>
</evidence>
<accession>A0A2H9T586</accession>
<gene>
    <name evidence="1" type="ORF">CI610_02695</name>
</gene>
<comment type="caution">
    <text evidence="1">The sequence shown here is derived from an EMBL/GenBank/DDBJ whole genome shotgun (WGS) entry which is preliminary data.</text>
</comment>
<proteinExistence type="predicted"/>
<sequence length="96" mass="11264">MQDTYDSNPKNTLEQLLHGLDKRQYTMLRTALELGRWPTGKRLTPEEQGVALQAMIVYEHQYLPENQRTGYMLDQCKKHKQPKTSGDEESIIRFQP</sequence>
<dbReference type="InterPro" id="IPR009749">
    <property type="entry name" value="DUF1315"/>
</dbReference>
<evidence type="ECO:0000313" key="1">
    <source>
        <dbReference type="EMBL" id="PJE78368.1"/>
    </source>
</evidence>